<dbReference type="EMBL" id="CP144700">
    <property type="protein sequence ID" value="WVZ25433.1"/>
    <property type="molecule type" value="Genomic_DNA"/>
</dbReference>
<evidence type="ECO:0000313" key="2">
    <source>
        <dbReference type="Proteomes" id="UP001374535"/>
    </source>
</evidence>
<sequence length="124" mass="13774">MMRFITSGHTFSDSLRNDTSSLHCFFARASSPLNFSLSFFNFSFSPVKSAHWVVVAPSTDPVDVEPMSSPPECDAEMFPPPDFPVAGDCITVFRRLISVRSSFCPRLKHSLANSHLSGTIFRNP</sequence>
<dbReference type="Proteomes" id="UP001374535">
    <property type="component" value="Chromosome 1"/>
</dbReference>
<dbReference type="AlphaFoldDB" id="A0AAQ3PF44"/>
<keyword evidence="2" id="KW-1185">Reference proteome</keyword>
<proteinExistence type="predicted"/>
<organism evidence="1 2">
    <name type="scientific">Vigna mungo</name>
    <name type="common">Black gram</name>
    <name type="synonym">Phaseolus mungo</name>
    <dbReference type="NCBI Taxonomy" id="3915"/>
    <lineage>
        <taxon>Eukaryota</taxon>
        <taxon>Viridiplantae</taxon>
        <taxon>Streptophyta</taxon>
        <taxon>Embryophyta</taxon>
        <taxon>Tracheophyta</taxon>
        <taxon>Spermatophyta</taxon>
        <taxon>Magnoliopsida</taxon>
        <taxon>eudicotyledons</taxon>
        <taxon>Gunneridae</taxon>
        <taxon>Pentapetalae</taxon>
        <taxon>rosids</taxon>
        <taxon>fabids</taxon>
        <taxon>Fabales</taxon>
        <taxon>Fabaceae</taxon>
        <taxon>Papilionoideae</taxon>
        <taxon>50 kb inversion clade</taxon>
        <taxon>NPAAA clade</taxon>
        <taxon>indigoferoid/millettioid clade</taxon>
        <taxon>Phaseoleae</taxon>
        <taxon>Vigna</taxon>
    </lineage>
</organism>
<protein>
    <submittedName>
        <fullName evidence="1">Uncharacterized protein</fullName>
    </submittedName>
</protein>
<evidence type="ECO:0000313" key="1">
    <source>
        <dbReference type="EMBL" id="WVZ25433.1"/>
    </source>
</evidence>
<gene>
    <name evidence="1" type="ORF">V8G54_003977</name>
</gene>
<reference evidence="1 2" key="1">
    <citation type="journal article" date="2023" name="Life. Sci Alliance">
        <title>Evolutionary insights into 3D genome organization and epigenetic landscape of Vigna mungo.</title>
        <authorList>
            <person name="Junaid A."/>
            <person name="Singh B."/>
            <person name="Bhatia S."/>
        </authorList>
    </citation>
    <scope>NUCLEOTIDE SEQUENCE [LARGE SCALE GENOMIC DNA]</scope>
    <source>
        <strain evidence="1">Urdbean</strain>
    </source>
</reference>
<name>A0AAQ3PF44_VIGMU</name>
<accession>A0AAQ3PF44</accession>